<keyword evidence="7" id="KW-0694">RNA-binding</keyword>
<feature type="compositionally biased region" description="Basic and acidic residues" evidence="10">
    <location>
        <begin position="638"/>
        <end position="647"/>
    </location>
</feature>
<dbReference type="FunFam" id="2.40.10.230:FF:000002">
    <property type="entry name" value="H/ACA ribonucleoprotein complex non-core subunit NAF1"/>
    <property type="match status" value="1"/>
</dbReference>
<gene>
    <name evidence="11" type="ORF">GJ744_007263</name>
</gene>
<feature type="compositionally biased region" description="Low complexity" evidence="10">
    <location>
        <begin position="853"/>
        <end position="863"/>
    </location>
</feature>
<organism evidence="11 12">
    <name type="scientific">Endocarpon pusillum</name>
    <dbReference type="NCBI Taxonomy" id="364733"/>
    <lineage>
        <taxon>Eukaryota</taxon>
        <taxon>Fungi</taxon>
        <taxon>Dikarya</taxon>
        <taxon>Ascomycota</taxon>
        <taxon>Pezizomycotina</taxon>
        <taxon>Eurotiomycetes</taxon>
        <taxon>Chaetothyriomycetidae</taxon>
        <taxon>Verrucariales</taxon>
        <taxon>Verrucariaceae</taxon>
        <taxon>Endocarpon</taxon>
    </lineage>
</organism>
<dbReference type="EMBL" id="JAACFV010000035">
    <property type="protein sequence ID" value="KAF7509949.1"/>
    <property type="molecule type" value="Genomic_DNA"/>
</dbReference>
<feature type="compositionally biased region" description="Low complexity" evidence="10">
    <location>
        <begin position="881"/>
        <end position="920"/>
    </location>
</feature>
<dbReference type="Pfam" id="PF04410">
    <property type="entry name" value="Gar1"/>
    <property type="match status" value="1"/>
</dbReference>
<reference evidence="11" key="1">
    <citation type="submission" date="2020-02" db="EMBL/GenBank/DDBJ databases">
        <authorList>
            <person name="Palmer J.M."/>
        </authorList>
    </citation>
    <scope>NUCLEOTIDE SEQUENCE</scope>
    <source>
        <strain evidence="11">EPUS1.4</strain>
        <tissue evidence="11">Thallus</tissue>
    </source>
</reference>
<evidence type="ECO:0000256" key="10">
    <source>
        <dbReference type="SAM" id="MobiDB-lite"/>
    </source>
</evidence>
<evidence type="ECO:0000256" key="8">
    <source>
        <dbReference type="ARBA" id="ARBA00023242"/>
    </source>
</evidence>
<comment type="subcellular location">
    <subcellularLocation>
        <location evidence="1">Nucleus</location>
    </subcellularLocation>
</comment>
<evidence type="ECO:0000256" key="2">
    <source>
        <dbReference type="ARBA" id="ARBA00009801"/>
    </source>
</evidence>
<feature type="compositionally biased region" description="Basic and acidic residues" evidence="10">
    <location>
        <begin position="159"/>
        <end position="170"/>
    </location>
</feature>
<keyword evidence="4" id="KW-0690">Ribosome biogenesis</keyword>
<evidence type="ECO:0000256" key="6">
    <source>
        <dbReference type="ARBA" id="ARBA00022553"/>
    </source>
</evidence>
<dbReference type="InterPro" id="IPR038664">
    <property type="entry name" value="Gar1/Naf1_Cbf5-bd_sf"/>
</dbReference>
<dbReference type="SUPFAM" id="SSF50447">
    <property type="entry name" value="Translation proteins"/>
    <property type="match status" value="1"/>
</dbReference>
<comment type="caution">
    <text evidence="11">The sequence shown here is derived from an EMBL/GenBank/DDBJ whole genome shotgun (WGS) entry which is preliminary data.</text>
</comment>
<feature type="compositionally biased region" description="Pro residues" evidence="10">
    <location>
        <begin position="805"/>
        <end position="836"/>
    </location>
</feature>
<feature type="compositionally biased region" description="Acidic residues" evidence="10">
    <location>
        <begin position="427"/>
        <end position="440"/>
    </location>
</feature>
<evidence type="ECO:0000256" key="1">
    <source>
        <dbReference type="ARBA" id="ARBA00004123"/>
    </source>
</evidence>
<evidence type="ECO:0000256" key="5">
    <source>
        <dbReference type="ARBA" id="ARBA00022552"/>
    </source>
</evidence>
<feature type="compositionally biased region" description="Low complexity" evidence="10">
    <location>
        <begin position="200"/>
        <end position="211"/>
    </location>
</feature>
<dbReference type="AlphaFoldDB" id="A0A8H7E494"/>
<dbReference type="InterPro" id="IPR007504">
    <property type="entry name" value="H/ACA_rnp_Gar1/Naf1"/>
</dbReference>
<feature type="region of interest" description="Disordered" evidence="10">
    <location>
        <begin position="881"/>
        <end position="952"/>
    </location>
</feature>
<feature type="region of interest" description="Disordered" evidence="10">
    <location>
        <begin position="615"/>
        <end position="670"/>
    </location>
</feature>
<dbReference type="GO" id="GO:0005634">
    <property type="term" value="C:nucleus"/>
    <property type="evidence" value="ECO:0007669"/>
    <property type="project" value="UniProtKB-SubCell"/>
</dbReference>
<dbReference type="GO" id="GO:0003723">
    <property type="term" value="F:RNA binding"/>
    <property type="evidence" value="ECO:0007669"/>
    <property type="project" value="UniProtKB-KW"/>
</dbReference>
<dbReference type="GO" id="GO:0005732">
    <property type="term" value="C:sno(s)RNA-containing ribonucleoprotein complex"/>
    <property type="evidence" value="ECO:0007669"/>
    <property type="project" value="InterPro"/>
</dbReference>
<feature type="compositionally biased region" description="Polar residues" evidence="10">
    <location>
        <begin position="386"/>
        <end position="400"/>
    </location>
</feature>
<keyword evidence="12" id="KW-1185">Reference proteome</keyword>
<sequence length="952" mass="103444">MDGDFSMRNPTQLEEHAGPSIPGLSLMKPSIPRRQLVPSENEISSGSGLLDTLMQHVDSQSGVRGQEEEQITGETLVTKQGTQETAGCAPSSEDNTATRAASLVAEEGFLDEGRHASDAGQTGTGVVTNNEHECSFTPGVETGAPASTEQNGRYIANERLVEKPEDKVDGKMALPNTSVATAREEEYAGVTDNTSHRQDASSAPAPKAASPQHPTPPTVSTSLLDDSRQELTVKNGESVNVNGNHRVGQKEESQDRTAMEEPPNQNSTTTRLNAVRVDEDGGFMVEKANFSDGLSSFGVHDHSAEGLDGNRSLPNARQEEHGTSQPDAPGPNVGAEIRTTQVEVNEAEQRANDAMTTGNELGKQENRHLEMSTEAATTAASLREQLPSTSIVEQPQNDQGGQDAEWEVDSSPIDSSSDSDSTSDTTSTDDSDEGDVDVDGDYAMLDPEEQARILMQGDGGSDDEGNAKSGAKGGTTHLRTANEKPEEVVPKPDIQVTEDMTIEELGSVEAIVENAVLVKAKTSGEYRVLESNSLLCLQNRSVVGVVSETLGRVQQPLYTIRFTNEEAIKEAGLGSKNTPVYYVEQHSTFVFTQPLRAVKGSDASNFHDEEVDAEEMEFSDDEAEAEHKRHLKLKKQGRKDERNDRSRYGRGNRGALMNGHARRTSSVNADTAAEMNYDDISPIDEDGYTPLARPTNLHEMMGRGEAPLEGRQPVPSSDRGYDRGRGRGRGRGDRGRGDRGNRGDRSGRGRVGRGRPNDNQPPERKGSLSNSQQASPTRKPEAGSSPRTSAHGNQHQHQHQHQQPPQQPQPPTFALPPIPPPSQYPYPQMPPQPPHAPFSYQKPTLPHAPTIAPQASSYSTFSPSPISPLPQTHLNFNHYAPQHNQHNQHHPPAQAYHPYQPSQQQIQPPYQDHSQQWQGPFHGGQQGQGQQGHQPQMPPPGSHINPAFFSRR</sequence>
<evidence type="ECO:0000313" key="11">
    <source>
        <dbReference type="EMBL" id="KAF7509949.1"/>
    </source>
</evidence>
<dbReference type="PANTHER" id="PTHR31633">
    <property type="entry name" value="H/ACA RIBONUCLEOPROTEIN COMPLEX NON-CORE SUBUNIT NAF1"/>
    <property type="match status" value="1"/>
</dbReference>
<feature type="compositionally biased region" description="Low complexity" evidence="10">
    <location>
        <begin position="409"/>
        <end position="426"/>
    </location>
</feature>
<evidence type="ECO:0000256" key="9">
    <source>
        <dbReference type="ARBA" id="ARBA00076743"/>
    </source>
</evidence>
<dbReference type="OrthoDB" id="21550at2759"/>
<feature type="compositionally biased region" description="Acidic residues" evidence="10">
    <location>
        <begin position="615"/>
        <end position="624"/>
    </location>
</feature>
<comment type="similarity">
    <text evidence="2">Belongs to the NAF1 family.</text>
</comment>
<protein>
    <recommendedName>
        <fullName evidence="3">H/ACA ribonucleoprotein complex non-core subunit NAF1</fullName>
    </recommendedName>
    <alternativeName>
        <fullName evidence="9">Nuclear assembly factor 1</fullName>
    </alternativeName>
</protein>
<feature type="compositionally biased region" description="Basic and acidic residues" evidence="10">
    <location>
        <begin position="719"/>
        <end position="747"/>
    </location>
</feature>
<dbReference type="InterPro" id="IPR040309">
    <property type="entry name" value="Naf1"/>
</dbReference>
<name>A0A8H7E494_9EURO</name>
<keyword evidence="5" id="KW-0698">rRNA processing</keyword>
<evidence type="ECO:0000256" key="4">
    <source>
        <dbReference type="ARBA" id="ARBA00022517"/>
    </source>
</evidence>
<feature type="compositionally biased region" description="Gly residues" evidence="10">
    <location>
        <begin position="921"/>
        <end position="930"/>
    </location>
</feature>
<keyword evidence="8" id="KW-0539">Nucleus</keyword>
<dbReference type="InterPro" id="IPR009000">
    <property type="entry name" value="Transl_B-barrel_sf"/>
</dbReference>
<feature type="compositionally biased region" description="Polar residues" evidence="10">
    <location>
        <begin position="232"/>
        <end position="243"/>
    </location>
</feature>
<dbReference type="GO" id="GO:0001522">
    <property type="term" value="P:pseudouridine synthesis"/>
    <property type="evidence" value="ECO:0007669"/>
    <property type="project" value="InterPro"/>
</dbReference>
<feature type="compositionally biased region" description="Polar residues" evidence="10">
    <location>
        <begin position="119"/>
        <end position="129"/>
    </location>
</feature>
<evidence type="ECO:0000256" key="7">
    <source>
        <dbReference type="ARBA" id="ARBA00022884"/>
    </source>
</evidence>
<feature type="region of interest" description="Disordered" evidence="10">
    <location>
        <begin position="297"/>
        <end position="490"/>
    </location>
</feature>
<feature type="compositionally biased region" description="Polar residues" evidence="10">
    <location>
        <begin position="263"/>
        <end position="272"/>
    </location>
</feature>
<feature type="compositionally biased region" description="Basic residues" evidence="10">
    <location>
        <begin position="628"/>
        <end position="637"/>
    </location>
</feature>
<feature type="region of interest" description="Disordered" evidence="10">
    <location>
        <begin position="112"/>
        <end position="277"/>
    </location>
</feature>
<dbReference type="GO" id="GO:0000493">
    <property type="term" value="P:box H/ACA snoRNP assembly"/>
    <property type="evidence" value="ECO:0007669"/>
    <property type="project" value="InterPro"/>
</dbReference>
<evidence type="ECO:0000313" key="12">
    <source>
        <dbReference type="Proteomes" id="UP000606974"/>
    </source>
</evidence>
<keyword evidence="6" id="KW-0597">Phosphoprotein</keyword>
<dbReference type="PANTHER" id="PTHR31633:SF1">
    <property type="entry name" value="H_ACA RIBONUCLEOPROTEIN COMPLEX NON-CORE SUBUNIT NAF1"/>
    <property type="match status" value="1"/>
</dbReference>
<feature type="compositionally biased region" description="Basic and acidic residues" evidence="10">
    <location>
        <begin position="362"/>
        <end position="371"/>
    </location>
</feature>
<feature type="compositionally biased region" description="Basic and acidic residues" evidence="10">
    <location>
        <begin position="248"/>
        <end position="259"/>
    </location>
</feature>
<dbReference type="Gene3D" id="2.40.10.230">
    <property type="entry name" value="Probable tRNA pseudouridine synthase domain"/>
    <property type="match status" value="1"/>
</dbReference>
<evidence type="ECO:0000256" key="3">
    <source>
        <dbReference type="ARBA" id="ARBA00021438"/>
    </source>
</evidence>
<feature type="compositionally biased region" description="Basic and acidic residues" evidence="10">
    <location>
        <begin position="480"/>
        <end position="490"/>
    </location>
</feature>
<proteinExistence type="inferred from homology"/>
<feature type="region of interest" description="Disordered" evidence="10">
    <location>
        <begin position="1"/>
        <end position="99"/>
    </location>
</feature>
<dbReference type="GO" id="GO:0006364">
    <property type="term" value="P:rRNA processing"/>
    <property type="evidence" value="ECO:0007669"/>
    <property type="project" value="UniProtKB-KW"/>
</dbReference>
<feature type="compositionally biased region" description="Polar residues" evidence="10">
    <location>
        <begin position="767"/>
        <end position="776"/>
    </location>
</feature>
<dbReference type="Proteomes" id="UP000606974">
    <property type="component" value="Unassembled WGS sequence"/>
</dbReference>
<feature type="compositionally biased region" description="Polar residues" evidence="10">
    <location>
        <begin position="72"/>
        <end position="85"/>
    </location>
</feature>
<accession>A0A8H7E494</accession>
<feature type="region of interest" description="Disordered" evidence="10">
    <location>
        <begin position="703"/>
        <end position="863"/>
    </location>
</feature>